<keyword evidence="1" id="KW-0732">Signal</keyword>
<dbReference type="OrthoDB" id="9784811at2"/>
<dbReference type="GO" id="GO:0005975">
    <property type="term" value="P:carbohydrate metabolic process"/>
    <property type="evidence" value="ECO:0007669"/>
    <property type="project" value="InterPro"/>
</dbReference>
<dbReference type="CDD" id="cd10936">
    <property type="entry name" value="CE4_DAC2"/>
    <property type="match status" value="1"/>
</dbReference>
<dbReference type="RefSeq" id="WP_068719372.1">
    <property type="nucleotide sequence ID" value="NZ_LWDV01000010.1"/>
</dbReference>
<dbReference type="Proteomes" id="UP000093514">
    <property type="component" value="Unassembled WGS sequence"/>
</dbReference>
<reference evidence="2 3" key="2">
    <citation type="submission" date="2016-08" db="EMBL/GenBank/DDBJ databases">
        <title>Orenia metallireducens sp. nov. strain Z6, a Novel Metal-reducing Firmicute from the Deep Subsurface.</title>
        <authorList>
            <person name="Maxim B.I."/>
            <person name="Kenneth K."/>
            <person name="Flynn T.M."/>
            <person name="Oloughlin E.J."/>
            <person name="Locke R.A."/>
            <person name="Weber J.R."/>
            <person name="Egan S.M."/>
            <person name="Mackie R.I."/>
            <person name="Cann I.K."/>
        </authorList>
    </citation>
    <scope>NUCLEOTIDE SEQUENCE [LARGE SCALE GENOMIC DNA]</scope>
    <source>
        <strain evidence="2 3">Z6</strain>
    </source>
</reference>
<dbReference type="PANTHER" id="PTHR30105:SF2">
    <property type="entry name" value="DIVERGENT POLYSACCHARIDE DEACETYLASE SUPERFAMILY"/>
    <property type="match status" value="1"/>
</dbReference>
<protein>
    <recommendedName>
        <fullName evidence="4">Divergent polysaccharide deacetylase</fullName>
    </recommendedName>
</protein>
<dbReference type="PANTHER" id="PTHR30105">
    <property type="entry name" value="UNCHARACTERIZED YIBQ-RELATED"/>
    <property type="match status" value="1"/>
</dbReference>
<dbReference type="InterPro" id="IPR011330">
    <property type="entry name" value="Glyco_hydro/deAcase_b/a-brl"/>
</dbReference>
<organism evidence="2 3">
    <name type="scientific">Orenia metallireducens</name>
    <dbReference type="NCBI Taxonomy" id="1413210"/>
    <lineage>
        <taxon>Bacteria</taxon>
        <taxon>Bacillati</taxon>
        <taxon>Bacillota</taxon>
        <taxon>Clostridia</taxon>
        <taxon>Halanaerobiales</taxon>
        <taxon>Halobacteroidaceae</taxon>
        <taxon>Orenia</taxon>
    </lineage>
</organism>
<proteinExistence type="predicted"/>
<dbReference type="SUPFAM" id="SSF88713">
    <property type="entry name" value="Glycoside hydrolase/deacetylase"/>
    <property type="match status" value="1"/>
</dbReference>
<dbReference type="AlphaFoldDB" id="A0A1C0A5P4"/>
<gene>
    <name evidence="2" type="ORF">U472_14025</name>
</gene>
<comment type="caution">
    <text evidence="2">The sequence shown here is derived from an EMBL/GenBank/DDBJ whole genome shotgun (WGS) entry which is preliminary data.</text>
</comment>
<reference evidence="3" key="1">
    <citation type="submission" date="2016-07" db="EMBL/GenBank/DDBJ databases">
        <authorList>
            <person name="Florea S."/>
            <person name="Webb J.S."/>
            <person name="Jaromczyk J."/>
            <person name="Schardl C.L."/>
        </authorList>
    </citation>
    <scope>NUCLEOTIDE SEQUENCE [LARGE SCALE GENOMIC DNA]</scope>
    <source>
        <strain evidence="3">Z6</strain>
    </source>
</reference>
<evidence type="ECO:0000256" key="1">
    <source>
        <dbReference type="SAM" id="SignalP"/>
    </source>
</evidence>
<name>A0A1C0A5P4_9FIRM</name>
<dbReference type="InterPro" id="IPR006837">
    <property type="entry name" value="Divergent_DAC"/>
</dbReference>
<dbReference type="Gene3D" id="3.20.20.370">
    <property type="entry name" value="Glycoside hydrolase/deacetylase"/>
    <property type="match status" value="1"/>
</dbReference>
<evidence type="ECO:0000313" key="3">
    <source>
        <dbReference type="Proteomes" id="UP000093514"/>
    </source>
</evidence>
<feature type="chain" id="PRO_5038981220" description="Divergent polysaccharide deacetylase" evidence="1">
    <location>
        <begin position="27"/>
        <end position="390"/>
    </location>
</feature>
<sequence>MMRDKVLVVFFSLTLLLLLTSCSQDTEPVVNQDKVTMGQDPVAENIEIDYSNTIDDYNNYIDSLLEELELNDEEFIVQTSEEKKDRKVDEYHFTWTYNYRELEIPLFGNKLRLLETIKDEIVHRLEEKFAIVEVDWVEEEKQELDIKLAFKPQSKGEKIVTHQLKLVQAKPKAKLAIILDDWGFNRKGTKEMLSINRPLTMAVLPFRPYSQKDAKLIKEAGFEMTLHQPLEPTSPEVDPGEGAIYTTMNSEEIKETLEENLASLPDISGINHHMGSKGSADSHVMTEIMNVLRETDLFYVDSSTSHKSVAFKTAQEYGVPTAANYLFIDNVDEKEAVEKMLLRLAKVALKRKELVIIGHIRMNTALALQEVIPTIEEMGVKLVYASELVE</sequence>
<feature type="signal peptide" evidence="1">
    <location>
        <begin position="1"/>
        <end position="26"/>
    </location>
</feature>
<evidence type="ECO:0008006" key="4">
    <source>
        <dbReference type="Google" id="ProtNLM"/>
    </source>
</evidence>
<evidence type="ECO:0000313" key="2">
    <source>
        <dbReference type="EMBL" id="OCL25460.1"/>
    </source>
</evidence>
<dbReference type="EMBL" id="LWDV01000010">
    <property type="protein sequence ID" value="OCL25460.1"/>
    <property type="molecule type" value="Genomic_DNA"/>
</dbReference>
<accession>A0A1C0A5P4</accession>
<dbReference type="Pfam" id="PF04748">
    <property type="entry name" value="Polysacc_deac_2"/>
    <property type="match status" value="1"/>
</dbReference>
<keyword evidence="3" id="KW-1185">Reference proteome</keyword>
<dbReference type="PROSITE" id="PS51257">
    <property type="entry name" value="PROKAR_LIPOPROTEIN"/>
    <property type="match status" value="1"/>
</dbReference>